<dbReference type="EC" id="3.5.1.81" evidence="3"/>
<dbReference type="SUPFAM" id="SSF51556">
    <property type="entry name" value="Metallo-dependent hydrolases"/>
    <property type="match status" value="1"/>
</dbReference>
<accession>A0A517Q9J8</accession>
<dbReference type="GO" id="GO:0008448">
    <property type="term" value="F:N-acetylglucosamine-6-phosphate deacetylase activity"/>
    <property type="evidence" value="ECO:0007669"/>
    <property type="project" value="TreeGrafter"/>
</dbReference>
<reference evidence="3 4" key="1">
    <citation type="submission" date="2019-03" db="EMBL/GenBank/DDBJ databases">
        <title>Deep-cultivation of Planctomycetes and their phenomic and genomic characterization uncovers novel biology.</title>
        <authorList>
            <person name="Wiegand S."/>
            <person name="Jogler M."/>
            <person name="Boedeker C."/>
            <person name="Pinto D."/>
            <person name="Vollmers J."/>
            <person name="Rivas-Marin E."/>
            <person name="Kohn T."/>
            <person name="Peeters S.H."/>
            <person name="Heuer A."/>
            <person name="Rast P."/>
            <person name="Oberbeckmann S."/>
            <person name="Bunk B."/>
            <person name="Jeske O."/>
            <person name="Meyerdierks A."/>
            <person name="Storesund J.E."/>
            <person name="Kallscheuer N."/>
            <person name="Luecker S."/>
            <person name="Lage O.M."/>
            <person name="Pohl T."/>
            <person name="Merkel B.J."/>
            <person name="Hornburger P."/>
            <person name="Mueller R.-W."/>
            <person name="Bruemmer F."/>
            <person name="Labrenz M."/>
            <person name="Spormann A.M."/>
            <person name="Op den Camp H."/>
            <person name="Overmann J."/>
            <person name="Amann R."/>
            <person name="Jetten M.S.M."/>
            <person name="Mascher T."/>
            <person name="Medema M.H."/>
            <person name="Devos D.P."/>
            <person name="Kaster A.-K."/>
            <person name="Ovreas L."/>
            <person name="Rohde M."/>
            <person name="Galperin M.Y."/>
            <person name="Jogler C."/>
        </authorList>
    </citation>
    <scope>NUCLEOTIDE SEQUENCE [LARGE SCALE GENOMIC DNA]</scope>
    <source>
        <strain evidence="3 4">Enr10</strain>
    </source>
</reference>
<name>A0A517Q9J8_9PLAN</name>
<dbReference type="AlphaFoldDB" id="A0A517Q9J8"/>
<dbReference type="InterPro" id="IPR013108">
    <property type="entry name" value="Amidohydro_3"/>
</dbReference>
<accession>A0A518A8Z3</accession>
<protein>
    <submittedName>
        <fullName evidence="3">D-aminoacylase</fullName>
        <ecNumber evidence="3">3.5.1.81</ecNumber>
    </submittedName>
</protein>
<dbReference type="SUPFAM" id="SSF51338">
    <property type="entry name" value="Composite domain of metallo-dependent hydrolases"/>
    <property type="match status" value="1"/>
</dbReference>
<evidence type="ECO:0000256" key="1">
    <source>
        <dbReference type="ARBA" id="ARBA00010716"/>
    </source>
</evidence>
<dbReference type="RefSeq" id="WP_145110672.1">
    <property type="nucleotide sequence ID" value="NZ_CP036277.1"/>
</dbReference>
<keyword evidence="4" id="KW-1185">Reference proteome</keyword>
<evidence type="ECO:0000313" key="4">
    <source>
        <dbReference type="Proteomes" id="UP000315647"/>
    </source>
</evidence>
<gene>
    <name evidence="3" type="primary">dan_2</name>
    <name evidence="3" type="ORF">Enr10x_36420</name>
</gene>
<proteinExistence type="inferred from homology"/>
<evidence type="ECO:0000256" key="2">
    <source>
        <dbReference type="ARBA" id="ARBA00022801"/>
    </source>
</evidence>
<dbReference type="Pfam" id="PF07969">
    <property type="entry name" value="Amidohydro_3"/>
    <property type="match status" value="1"/>
</dbReference>
<dbReference type="EMBL" id="CP037421">
    <property type="protein sequence ID" value="QDT28300.1"/>
    <property type="molecule type" value="Genomic_DNA"/>
</dbReference>
<dbReference type="InterPro" id="IPR011059">
    <property type="entry name" value="Metal-dep_hydrolase_composite"/>
</dbReference>
<dbReference type="GO" id="GO:0006046">
    <property type="term" value="P:N-acetylglucosamine catabolic process"/>
    <property type="evidence" value="ECO:0007669"/>
    <property type="project" value="TreeGrafter"/>
</dbReference>
<dbReference type="GO" id="GO:0047420">
    <property type="term" value="F:N-acyl-D-amino-acid deacylase activity"/>
    <property type="evidence" value="ECO:0007669"/>
    <property type="project" value="UniProtKB-EC"/>
</dbReference>
<evidence type="ECO:0000313" key="3">
    <source>
        <dbReference type="EMBL" id="QDT28300.1"/>
    </source>
</evidence>
<keyword evidence="2 3" id="KW-0378">Hydrolase</keyword>
<organism evidence="3 4">
    <name type="scientific">Gimesia panareensis</name>
    <dbReference type="NCBI Taxonomy" id="2527978"/>
    <lineage>
        <taxon>Bacteria</taxon>
        <taxon>Pseudomonadati</taxon>
        <taxon>Planctomycetota</taxon>
        <taxon>Planctomycetia</taxon>
        <taxon>Planctomycetales</taxon>
        <taxon>Planctomycetaceae</taxon>
        <taxon>Gimesia</taxon>
    </lineage>
</organism>
<dbReference type="InterPro" id="IPR032466">
    <property type="entry name" value="Metal_Hydrolase"/>
</dbReference>
<sequence length="538" mass="58539" precursor="true">MKYLRLQVSLCLLILALIPFRSLAAQEPASYDLLLKGGTIIDGTGKPGFLGDLAIKDDRIVKIAPEIKGSADQVISCRGLTIAPGFIDLHNHSDRQIVSPLTRANMNYVTQGCTTVVTGNCGSGPVDTGEYYRRIDAAGSGTNVIHLIPQGSLRDHVMGSGQREPTEAELQKMKKLARKAMQDGAWGMSTGLIYVPSSYADTDELITLAKIVSEYDGIYASHIRNESTELLAAVNEALKIGQQAQLPVHISHFKSSGRDAWGLVLRAAAMIDEARQQGQTVTADQYPYIASSTSLGATLIPAWARAGGNKELVARLEAPETSEKIIKLIEKNIEKREGGSAVRIARYSDRPDWVGKSLQQIADLEQKSILDIVLEITRHGGASVVNFSMNEEDVRQIMKIDWVATASDGRAYLPGSDRPHPRNYGTFPRKLGYYSIQEKVLPLEQAIRSASGLPADILGLKDRGYLKEGAFADVVVFDPDKLIDEATFDNPHQYSEGIRYLFVNGTPAITAGFPTGSLAGKALRHPVSKQKSKKTAQP</sequence>
<dbReference type="Gene3D" id="3.20.20.140">
    <property type="entry name" value="Metal-dependent hydrolases"/>
    <property type="match status" value="2"/>
</dbReference>
<dbReference type="PANTHER" id="PTHR11113:SF14">
    <property type="entry name" value="N-ACETYLGLUCOSAMINE-6-PHOSPHATE DEACETYLASE"/>
    <property type="match status" value="1"/>
</dbReference>
<dbReference type="CDD" id="cd01297">
    <property type="entry name" value="D-aminoacylase"/>
    <property type="match status" value="1"/>
</dbReference>
<comment type="similarity">
    <text evidence="1">Belongs to the metallo-dependent hydrolases superfamily. NagA family.</text>
</comment>
<dbReference type="PANTHER" id="PTHR11113">
    <property type="entry name" value="N-ACETYLGLUCOSAMINE-6-PHOSPHATE DEACETYLASE"/>
    <property type="match status" value="1"/>
</dbReference>
<dbReference type="Proteomes" id="UP000315647">
    <property type="component" value="Chromosome"/>
</dbReference>